<dbReference type="SUPFAM" id="SSF56349">
    <property type="entry name" value="DNA breaking-rejoining enzymes"/>
    <property type="match status" value="1"/>
</dbReference>
<keyword evidence="6" id="KW-1185">Reference proteome</keyword>
<dbReference type="GO" id="GO:0006310">
    <property type="term" value="P:DNA recombination"/>
    <property type="evidence" value="ECO:0007669"/>
    <property type="project" value="UniProtKB-KW"/>
</dbReference>
<dbReference type="PANTHER" id="PTHR30349">
    <property type="entry name" value="PHAGE INTEGRASE-RELATED"/>
    <property type="match status" value="1"/>
</dbReference>
<dbReference type="InterPro" id="IPR013762">
    <property type="entry name" value="Integrase-like_cat_sf"/>
</dbReference>
<dbReference type="Pfam" id="PF00589">
    <property type="entry name" value="Phage_integrase"/>
    <property type="match status" value="1"/>
</dbReference>
<sequence>MTKRKQKERLFVDCYDEWIEIYKVGDVSDTTLKKYWITSEFLRKTCPKLLLSDFDRTQYQKILNEYAKTHEKSTTGDFHHLVKACIKDLFHDRQLEVDPTYRAVIKGKAPSDKKKKFLQVEELQKLMHVLDLNNELGVDWMVFIIAKTGIRFAEALGITPEDFDWTENKLSIDKTWDYKSGHGGFKPTKTKGSVRKITLDWQTIGLLKPKLEGLPPHEPIFIEKLENGSYKKYFNSTINNFMSRKCKEAGITEISCHGLRHTHASVLLSAGVSIHSISARLGHADVGVTQETYAHVLDELQKKDDQKMIATLMQIA</sequence>
<comment type="caution">
    <text evidence="5">The sequence shown here is derived from an EMBL/GenBank/DDBJ whole genome shotgun (WGS) entry which is preliminary data.</text>
</comment>
<dbReference type="PROSITE" id="PS51898">
    <property type="entry name" value="TYR_RECOMBINASE"/>
    <property type="match status" value="1"/>
</dbReference>
<evidence type="ECO:0000256" key="1">
    <source>
        <dbReference type="ARBA" id="ARBA00008857"/>
    </source>
</evidence>
<dbReference type="Gene3D" id="1.10.150.130">
    <property type="match status" value="1"/>
</dbReference>
<protein>
    <submittedName>
        <fullName evidence="5">Site-specific integrase</fullName>
    </submittedName>
</protein>
<keyword evidence="2" id="KW-0238">DNA-binding</keyword>
<dbReference type="InterPro" id="IPR050090">
    <property type="entry name" value="Tyrosine_recombinase_XerCD"/>
</dbReference>
<evidence type="ECO:0000256" key="2">
    <source>
        <dbReference type="ARBA" id="ARBA00023125"/>
    </source>
</evidence>
<dbReference type="InterPro" id="IPR002104">
    <property type="entry name" value="Integrase_catalytic"/>
</dbReference>
<dbReference type="GO" id="GO:0015074">
    <property type="term" value="P:DNA integration"/>
    <property type="evidence" value="ECO:0007669"/>
    <property type="project" value="InterPro"/>
</dbReference>
<evidence type="ECO:0000313" key="5">
    <source>
        <dbReference type="EMBL" id="MDG6145906.1"/>
    </source>
</evidence>
<organism evidence="5 6">
    <name type="scientific">Lactococcus formosensis</name>
    <dbReference type="NCBI Taxonomy" id="1281486"/>
    <lineage>
        <taxon>Bacteria</taxon>
        <taxon>Bacillati</taxon>
        <taxon>Bacillota</taxon>
        <taxon>Bacilli</taxon>
        <taxon>Lactobacillales</taxon>
        <taxon>Streptococcaceae</taxon>
        <taxon>Lactococcus</taxon>
    </lineage>
</organism>
<accession>A0A9X4NZR4</accession>
<dbReference type="AlphaFoldDB" id="A0A9X4NZR4"/>
<name>A0A9X4NZR4_9LACT</name>
<keyword evidence="3" id="KW-0233">DNA recombination</keyword>
<comment type="similarity">
    <text evidence="1">Belongs to the 'phage' integrase family.</text>
</comment>
<reference evidence="5" key="1">
    <citation type="submission" date="2022-06" db="EMBL/GenBank/DDBJ databases">
        <title>Lactococcus from bovine mastitis in China.</title>
        <authorList>
            <person name="Lin Y."/>
            <person name="Han B."/>
        </authorList>
    </citation>
    <scope>NUCLEOTIDE SEQUENCE</scope>
    <source>
        <strain evidence="5">Ningxia-I-26</strain>
    </source>
</reference>
<dbReference type="Proteomes" id="UP001153199">
    <property type="component" value="Unassembled WGS sequence"/>
</dbReference>
<evidence type="ECO:0000259" key="4">
    <source>
        <dbReference type="PROSITE" id="PS51898"/>
    </source>
</evidence>
<dbReference type="InterPro" id="IPR011010">
    <property type="entry name" value="DNA_brk_join_enz"/>
</dbReference>
<gene>
    <name evidence="5" type="ORF">NF717_09640</name>
</gene>
<dbReference type="InterPro" id="IPR010998">
    <property type="entry name" value="Integrase_recombinase_N"/>
</dbReference>
<evidence type="ECO:0000256" key="3">
    <source>
        <dbReference type="ARBA" id="ARBA00023172"/>
    </source>
</evidence>
<dbReference type="Gene3D" id="1.10.443.10">
    <property type="entry name" value="Intergrase catalytic core"/>
    <property type="match status" value="1"/>
</dbReference>
<dbReference type="PANTHER" id="PTHR30349:SF64">
    <property type="entry name" value="PROPHAGE INTEGRASE INTD-RELATED"/>
    <property type="match status" value="1"/>
</dbReference>
<evidence type="ECO:0000313" key="6">
    <source>
        <dbReference type="Proteomes" id="UP001153199"/>
    </source>
</evidence>
<dbReference type="GO" id="GO:0003677">
    <property type="term" value="F:DNA binding"/>
    <property type="evidence" value="ECO:0007669"/>
    <property type="project" value="UniProtKB-KW"/>
</dbReference>
<dbReference type="RefSeq" id="WP_279369077.1">
    <property type="nucleotide sequence ID" value="NZ_JAMWFV010000017.1"/>
</dbReference>
<proteinExistence type="inferred from homology"/>
<feature type="domain" description="Tyr recombinase" evidence="4">
    <location>
        <begin position="113"/>
        <end position="306"/>
    </location>
</feature>
<dbReference type="EMBL" id="JAMWFV010000017">
    <property type="protein sequence ID" value="MDG6145906.1"/>
    <property type="molecule type" value="Genomic_DNA"/>
</dbReference>
<dbReference type="CDD" id="cd01189">
    <property type="entry name" value="INT_ICEBs1_C_like"/>
    <property type="match status" value="1"/>
</dbReference>